<gene>
    <name evidence="1" type="ORF">ACFSQZ_09830</name>
</gene>
<dbReference type="Proteomes" id="UP001597297">
    <property type="component" value="Unassembled WGS sequence"/>
</dbReference>
<name>A0ABW5E2D7_9BACT</name>
<dbReference type="RefSeq" id="WP_377095753.1">
    <property type="nucleotide sequence ID" value="NZ_JBHSJM010000001.1"/>
</dbReference>
<accession>A0ABW5E2D7</accession>
<protein>
    <submittedName>
        <fullName evidence="1">NAD(P)/FAD-dependent oxidoreductase</fullName>
        <ecNumber evidence="1">1.-.-.-</ecNumber>
    </submittedName>
</protein>
<comment type="caution">
    <text evidence="1">The sequence shown here is derived from an EMBL/GenBank/DDBJ whole genome shotgun (WGS) entry which is preliminary data.</text>
</comment>
<organism evidence="1 2">
    <name type="scientific">Rubritalea spongiae</name>
    <dbReference type="NCBI Taxonomy" id="430797"/>
    <lineage>
        <taxon>Bacteria</taxon>
        <taxon>Pseudomonadati</taxon>
        <taxon>Verrucomicrobiota</taxon>
        <taxon>Verrucomicrobiia</taxon>
        <taxon>Verrucomicrobiales</taxon>
        <taxon>Rubritaleaceae</taxon>
        <taxon>Rubritalea</taxon>
    </lineage>
</organism>
<evidence type="ECO:0000313" key="1">
    <source>
        <dbReference type="EMBL" id="MFD2276767.1"/>
    </source>
</evidence>
<dbReference type="PANTHER" id="PTHR42685">
    <property type="entry name" value="GERANYLGERANYL DIPHOSPHATE REDUCTASE"/>
    <property type="match status" value="1"/>
</dbReference>
<dbReference type="GO" id="GO:0016491">
    <property type="term" value="F:oxidoreductase activity"/>
    <property type="evidence" value="ECO:0007669"/>
    <property type="project" value="UniProtKB-KW"/>
</dbReference>
<dbReference type="Gene3D" id="3.50.50.60">
    <property type="entry name" value="FAD/NAD(P)-binding domain"/>
    <property type="match status" value="2"/>
</dbReference>
<proteinExistence type="predicted"/>
<dbReference type="InterPro" id="IPR050407">
    <property type="entry name" value="Geranylgeranyl_reductase"/>
</dbReference>
<sequence length="336" mass="36899">MREIQIIGGGLAGLSLGIGLLRRRVPVRLIERGDYPQHKVCGEFISGVQERTLEVLGIQVALEGAQMLEQMSWWIAGKKVTDEVLPTPARGLSRFVLDRRLAQMFVELGGDLETRKSWRGEITEGVVVASGKRKRGAKKWIGLKLHYSNIDVKGLEMHSAGGGYAGLANIESNKVNVCALFELNKEIKGEQLLEKYMRANGLGYLAERLELADRDDVSASAIAGFDFGAQCNTDGFAVGDAQYMIPPFTGNGMSMALESSAIALPFLQGYSEGKSSWDEASVDYNKAKKDYFQKRCGLAAGLHPLFFNSLSQLLLGQLGKRSLFPTSFLFEQLRTP</sequence>
<dbReference type="EMBL" id="JBHUJC010000027">
    <property type="protein sequence ID" value="MFD2276767.1"/>
    <property type="molecule type" value="Genomic_DNA"/>
</dbReference>
<dbReference type="InterPro" id="IPR036188">
    <property type="entry name" value="FAD/NAD-bd_sf"/>
</dbReference>
<reference evidence="2" key="1">
    <citation type="journal article" date="2019" name="Int. J. Syst. Evol. Microbiol.">
        <title>The Global Catalogue of Microorganisms (GCM) 10K type strain sequencing project: providing services to taxonomists for standard genome sequencing and annotation.</title>
        <authorList>
            <consortium name="The Broad Institute Genomics Platform"/>
            <consortium name="The Broad Institute Genome Sequencing Center for Infectious Disease"/>
            <person name="Wu L."/>
            <person name="Ma J."/>
        </authorList>
    </citation>
    <scope>NUCLEOTIDE SEQUENCE [LARGE SCALE GENOMIC DNA]</scope>
    <source>
        <strain evidence="2">JCM 16545</strain>
    </source>
</reference>
<evidence type="ECO:0000313" key="2">
    <source>
        <dbReference type="Proteomes" id="UP001597297"/>
    </source>
</evidence>
<keyword evidence="1" id="KW-0560">Oxidoreductase</keyword>
<dbReference type="SUPFAM" id="SSF51905">
    <property type="entry name" value="FAD/NAD(P)-binding domain"/>
    <property type="match status" value="1"/>
</dbReference>
<dbReference type="EC" id="1.-.-.-" evidence="1"/>
<keyword evidence="2" id="KW-1185">Reference proteome</keyword>
<dbReference type="PANTHER" id="PTHR42685:SF22">
    <property type="entry name" value="CONDITIONED MEDIUM FACTOR RECEPTOR 1"/>
    <property type="match status" value="1"/>
</dbReference>